<comment type="caution">
    <text evidence="3">The sequence shown here is derived from an EMBL/GenBank/DDBJ whole genome shotgun (WGS) entry which is preliminary data.</text>
</comment>
<protein>
    <recommendedName>
        <fullName evidence="5">WD40 repeat protein</fullName>
    </recommendedName>
</protein>
<evidence type="ECO:0000256" key="1">
    <source>
        <dbReference type="SAM" id="MobiDB-lite"/>
    </source>
</evidence>
<sequence length="202" mass="20997">MREIVVAILVLMLAACGQDASPATPAAGVTTASAVADGQEWIALQGVAPGLTIARPGGNGLHVVLDDLPGEQLHPDWSPDGSQLAFVQAADPKNWAVWVSGPDGSNARPLLTKYPAALNGLIWDGPAWSRDGSRIAMGTPVTPTSSSPRGPCWPWSRSALRNSPSPVTTPSTARTPGSASRDGRRTVGSWRYRSAGSATRTP</sequence>
<dbReference type="Gene3D" id="2.120.10.30">
    <property type="entry name" value="TolB, C-terminal domain"/>
    <property type="match status" value="1"/>
</dbReference>
<feature type="signal peptide" evidence="2">
    <location>
        <begin position="1"/>
        <end position="20"/>
    </location>
</feature>
<dbReference type="InterPro" id="IPR011659">
    <property type="entry name" value="WD40"/>
</dbReference>
<dbReference type="PROSITE" id="PS51257">
    <property type="entry name" value="PROKAR_LIPOPROTEIN"/>
    <property type="match status" value="1"/>
</dbReference>
<accession>A0ABY1ZWH7</accession>
<evidence type="ECO:0000313" key="3">
    <source>
        <dbReference type="EMBL" id="TCC18053.1"/>
    </source>
</evidence>
<reference evidence="3 4" key="1">
    <citation type="submission" date="2019-02" db="EMBL/GenBank/DDBJ databases">
        <title>Kribbella capetownensis sp. nov. and Kribbella speibonae sp. nov., isolated from soil.</title>
        <authorList>
            <person name="Curtis S.M."/>
            <person name="Norton I."/>
            <person name="Everest G.J."/>
            <person name="Meyers P.R."/>
        </authorList>
    </citation>
    <scope>NUCLEOTIDE SEQUENCE [LARGE SCALE GENOMIC DNA]</scope>
    <source>
        <strain evidence="3 4">SK5</strain>
    </source>
</reference>
<gene>
    <name evidence="3" type="ORF">E0H58_35090</name>
</gene>
<evidence type="ECO:0008006" key="5">
    <source>
        <dbReference type="Google" id="ProtNLM"/>
    </source>
</evidence>
<name>A0ABY1ZWH7_9ACTN</name>
<proteinExistence type="predicted"/>
<evidence type="ECO:0000313" key="4">
    <source>
        <dbReference type="Proteomes" id="UP000292385"/>
    </source>
</evidence>
<feature type="compositionally biased region" description="Polar residues" evidence="1">
    <location>
        <begin position="159"/>
        <end position="178"/>
    </location>
</feature>
<dbReference type="Pfam" id="PF07676">
    <property type="entry name" value="PD40"/>
    <property type="match status" value="1"/>
</dbReference>
<dbReference type="InterPro" id="IPR011042">
    <property type="entry name" value="6-blade_b-propeller_TolB-like"/>
</dbReference>
<dbReference type="RefSeq" id="WP_131467206.1">
    <property type="nucleotide sequence ID" value="NZ_SJJY01000010.1"/>
</dbReference>
<evidence type="ECO:0000256" key="2">
    <source>
        <dbReference type="SAM" id="SignalP"/>
    </source>
</evidence>
<feature type="chain" id="PRO_5045463957" description="WD40 repeat protein" evidence="2">
    <location>
        <begin position="21"/>
        <end position="202"/>
    </location>
</feature>
<keyword evidence="2" id="KW-0732">Signal</keyword>
<dbReference type="EMBL" id="SJJY01000010">
    <property type="protein sequence ID" value="TCC18053.1"/>
    <property type="molecule type" value="Genomic_DNA"/>
</dbReference>
<feature type="region of interest" description="Disordered" evidence="1">
    <location>
        <begin position="134"/>
        <end position="202"/>
    </location>
</feature>
<organism evidence="3 4">
    <name type="scientific">Kribbella speibonae</name>
    <dbReference type="NCBI Taxonomy" id="1572660"/>
    <lineage>
        <taxon>Bacteria</taxon>
        <taxon>Bacillati</taxon>
        <taxon>Actinomycetota</taxon>
        <taxon>Actinomycetes</taxon>
        <taxon>Propionibacteriales</taxon>
        <taxon>Kribbellaceae</taxon>
        <taxon>Kribbella</taxon>
    </lineage>
</organism>
<dbReference type="SUPFAM" id="SSF69304">
    <property type="entry name" value="Tricorn protease N-terminal domain"/>
    <property type="match status" value="1"/>
</dbReference>
<keyword evidence="4" id="KW-1185">Reference proteome</keyword>
<dbReference type="Proteomes" id="UP000292385">
    <property type="component" value="Unassembled WGS sequence"/>
</dbReference>